<evidence type="ECO:0000256" key="4">
    <source>
        <dbReference type="ARBA" id="ARBA00022741"/>
    </source>
</evidence>
<feature type="region of interest" description="Disordered" evidence="10">
    <location>
        <begin position="1"/>
        <end position="29"/>
    </location>
</feature>
<evidence type="ECO:0000256" key="3">
    <source>
        <dbReference type="ARBA" id="ARBA00022598"/>
    </source>
</evidence>
<evidence type="ECO:0000256" key="10">
    <source>
        <dbReference type="SAM" id="MobiDB-lite"/>
    </source>
</evidence>
<keyword evidence="6" id="KW-0648">Protein biosynthesis</keyword>
<reference evidence="12 13" key="1">
    <citation type="submission" date="2020-04" db="EMBL/GenBank/DDBJ databases">
        <title>Perkinsus olseni comparative genomics.</title>
        <authorList>
            <person name="Bogema D.R."/>
        </authorList>
    </citation>
    <scope>NUCLEOTIDE SEQUENCE [LARGE SCALE GENOMIC DNA]</scope>
    <source>
        <strain evidence="12">ATCC PRA-31</strain>
    </source>
</reference>
<feature type="compositionally biased region" description="Polar residues" evidence="10">
    <location>
        <begin position="1"/>
        <end position="20"/>
    </location>
</feature>
<organism evidence="12 13">
    <name type="scientific">Perkinsus olseni</name>
    <name type="common">Perkinsus atlanticus</name>
    <dbReference type="NCBI Taxonomy" id="32597"/>
    <lineage>
        <taxon>Eukaryota</taxon>
        <taxon>Sar</taxon>
        <taxon>Alveolata</taxon>
        <taxon>Perkinsozoa</taxon>
        <taxon>Perkinsea</taxon>
        <taxon>Perkinsida</taxon>
        <taxon>Perkinsidae</taxon>
        <taxon>Perkinsus</taxon>
    </lineage>
</organism>
<dbReference type="EMBL" id="JABANN010000729">
    <property type="protein sequence ID" value="KAF4654337.1"/>
    <property type="molecule type" value="Genomic_DNA"/>
</dbReference>
<feature type="non-terminal residue" evidence="12">
    <location>
        <position position="259"/>
    </location>
</feature>
<evidence type="ECO:0000259" key="11">
    <source>
        <dbReference type="SMART" id="SM01016"/>
    </source>
</evidence>
<dbReference type="PANTHER" id="PTHR11956">
    <property type="entry name" value="ARGINYL-TRNA SYNTHETASE"/>
    <property type="match status" value="1"/>
</dbReference>
<evidence type="ECO:0000256" key="9">
    <source>
        <dbReference type="ARBA" id="ARBA00049339"/>
    </source>
</evidence>
<protein>
    <recommendedName>
        <fullName evidence="2">arginine--tRNA ligase</fullName>
        <ecNumber evidence="2">6.1.1.19</ecNumber>
    </recommendedName>
    <alternativeName>
        <fullName evidence="8">Arginyl-tRNA synthetase</fullName>
    </alternativeName>
</protein>
<evidence type="ECO:0000313" key="12">
    <source>
        <dbReference type="EMBL" id="KAF4654337.1"/>
    </source>
</evidence>
<accession>A0A7J6L577</accession>
<evidence type="ECO:0000256" key="1">
    <source>
        <dbReference type="ARBA" id="ARBA00005594"/>
    </source>
</evidence>
<keyword evidence="3" id="KW-0436">Ligase</keyword>
<comment type="caution">
    <text evidence="12">The sequence shown here is derived from an EMBL/GenBank/DDBJ whole genome shotgun (WGS) entry which is preliminary data.</text>
</comment>
<evidence type="ECO:0000256" key="8">
    <source>
        <dbReference type="ARBA" id="ARBA00033033"/>
    </source>
</evidence>
<dbReference type="SUPFAM" id="SSF55190">
    <property type="entry name" value="Arginyl-tRNA synthetase (ArgRS), N-terminal 'additional' domain"/>
    <property type="match status" value="1"/>
</dbReference>
<evidence type="ECO:0000313" key="13">
    <source>
        <dbReference type="Proteomes" id="UP000572268"/>
    </source>
</evidence>
<keyword evidence="4" id="KW-0547">Nucleotide-binding</keyword>
<dbReference type="Gene3D" id="3.30.1360.70">
    <property type="entry name" value="Arginyl tRNA synthetase N-terminal domain"/>
    <property type="match status" value="1"/>
</dbReference>
<dbReference type="PANTHER" id="PTHR11956:SF5">
    <property type="entry name" value="ARGININE--TRNA LIGASE, CYTOPLASMIC"/>
    <property type="match status" value="1"/>
</dbReference>
<evidence type="ECO:0000256" key="6">
    <source>
        <dbReference type="ARBA" id="ARBA00022917"/>
    </source>
</evidence>
<evidence type="ECO:0000256" key="5">
    <source>
        <dbReference type="ARBA" id="ARBA00022840"/>
    </source>
</evidence>
<dbReference type="GO" id="GO:0004814">
    <property type="term" value="F:arginine-tRNA ligase activity"/>
    <property type="evidence" value="ECO:0007669"/>
    <property type="project" value="UniProtKB-EC"/>
</dbReference>
<dbReference type="SMART" id="SM01016">
    <property type="entry name" value="Arg_tRNA_synt_N"/>
    <property type="match status" value="1"/>
</dbReference>
<dbReference type="InterPro" id="IPR005148">
    <property type="entry name" value="Arg-tRNA-synth_N"/>
</dbReference>
<comment type="catalytic activity">
    <reaction evidence="9">
        <text>tRNA(Arg) + L-arginine + ATP = L-arginyl-tRNA(Arg) + AMP + diphosphate</text>
        <dbReference type="Rhea" id="RHEA:20301"/>
        <dbReference type="Rhea" id="RHEA-COMP:9658"/>
        <dbReference type="Rhea" id="RHEA-COMP:9673"/>
        <dbReference type="ChEBI" id="CHEBI:30616"/>
        <dbReference type="ChEBI" id="CHEBI:32682"/>
        <dbReference type="ChEBI" id="CHEBI:33019"/>
        <dbReference type="ChEBI" id="CHEBI:78442"/>
        <dbReference type="ChEBI" id="CHEBI:78513"/>
        <dbReference type="ChEBI" id="CHEBI:456215"/>
        <dbReference type="EC" id="6.1.1.19"/>
    </reaction>
</comment>
<keyword evidence="7" id="KW-0030">Aminoacyl-tRNA synthetase</keyword>
<dbReference type="FunFam" id="3.30.1360.70:FF:000002">
    <property type="entry name" value="arginine--tRNA ligase, cytoplasmic"/>
    <property type="match status" value="1"/>
</dbReference>
<evidence type="ECO:0000256" key="2">
    <source>
        <dbReference type="ARBA" id="ARBA00012837"/>
    </source>
</evidence>
<dbReference type="GO" id="GO:0005737">
    <property type="term" value="C:cytoplasm"/>
    <property type="evidence" value="ECO:0007669"/>
    <property type="project" value="InterPro"/>
</dbReference>
<name>A0A7J6L577_PEROL</name>
<dbReference type="GO" id="GO:0006420">
    <property type="term" value="P:arginyl-tRNA aminoacylation"/>
    <property type="evidence" value="ECO:0007669"/>
    <property type="project" value="InterPro"/>
</dbReference>
<evidence type="ECO:0000256" key="7">
    <source>
        <dbReference type="ARBA" id="ARBA00023146"/>
    </source>
</evidence>
<dbReference type="Pfam" id="PF03485">
    <property type="entry name" value="Arg_tRNA_synt_N"/>
    <property type="match status" value="1"/>
</dbReference>
<keyword evidence="5" id="KW-0067">ATP-binding</keyword>
<comment type="similarity">
    <text evidence="1">Belongs to the class-I aminoacyl-tRNA synthetase family.</text>
</comment>
<feature type="domain" description="Arginyl tRNA synthetase N-terminal" evidence="11">
    <location>
        <begin position="153"/>
        <end position="247"/>
    </location>
</feature>
<dbReference type="InterPro" id="IPR001278">
    <property type="entry name" value="Arg-tRNA-ligase"/>
</dbReference>
<dbReference type="AlphaFoldDB" id="A0A7J6L577"/>
<proteinExistence type="inferred from homology"/>
<dbReference type="InterPro" id="IPR036695">
    <property type="entry name" value="Arg-tRNA-synth_N_sf"/>
</dbReference>
<dbReference type="Proteomes" id="UP000572268">
    <property type="component" value="Unassembled WGS sequence"/>
</dbReference>
<gene>
    <name evidence="12" type="ORF">FOL46_008762</name>
</gene>
<dbReference type="GO" id="GO:0005524">
    <property type="term" value="F:ATP binding"/>
    <property type="evidence" value="ECO:0007669"/>
    <property type="project" value="UniProtKB-KW"/>
</dbReference>
<sequence length="259" mass="28532">MGWFSSSPSEPSTANDSTPQEVEHTPREQAMRSVLSARMRMMDEIDKVGAAMSKKTLALRRRTFQGGINCIDSCNGDPDVADRCIDDVQKDLSQVTDLATAFGEDVMKRVGECMENCMGNDKTAADWQAMEDSKYIERMKLVERCYDDQPVSSQVHEAFGKALRTTMPSTLQASCPDPMVATANPKFGDYQCNNAMGLAKKFKSELPDGMKIPKQIGEKIKSNLMEESPEEFESVTVAPAGFVTVKLSSGWIAKQLTSS</sequence>
<dbReference type="EC" id="6.1.1.19" evidence="2"/>